<accession>A0A0K8TNR9</accession>
<proteinExistence type="evidence at transcript level"/>
<name>A0A0K8TNR9_TABBR</name>
<comment type="subcellular location">
    <subcellularLocation>
        <location evidence="1">Membrane</location>
        <topology evidence="1">Multi-pass membrane protein</topology>
    </subcellularLocation>
</comment>
<evidence type="ECO:0000256" key="2">
    <source>
        <dbReference type="ARBA" id="ARBA00005787"/>
    </source>
</evidence>
<protein>
    <submittedName>
        <fullName evidence="7">Putative conserved plasma membrane protein</fullName>
    </submittedName>
</protein>
<evidence type="ECO:0000313" key="7">
    <source>
        <dbReference type="EMBL" id="JAI15788.1"/>
    </source>
</evidence>
<keyword evidence="5 6" id="KW-0472">Membrane</keyword>
<dbReference type="Gene3D" id="1.20.140.150">
    <property type="match status" value="1"/>
</dbReference>
<feature type="transmembrane region" description="Helical" evidence="6">
    <location>
        <begin position="176"/>
        <end position="202"/>
    </location>
</feature>
<keyword evidence="4 6" id="KW-1133">Transmembrane helix</keyword>
<keyword evidence="3 6" id="KW-0812">Transmembrane</keyword>
<feature type="transmembrane region" description="Helical" evidence="6">
    <location>
        <begin position="126"/>
        <end position="156"/>
    </location>
</feature>
<dbReference type="GO" id="GO:0007605">
    <property type="term" value="P:sensory perception of sound"/>
    <property type="evidence" value="ECO:0007669"/>
    <property type="project" value="UniProtKB-ARBA"/>
</dbReference>
<evidence type="ECO:0000256" key="1">
    <source>
        <dbReference type="ARBA" id="ARBA00004141"/>
    </source>
</evidence>
<dbReference type="PANTHER" id="PTHR31548:SF1">
    <property type="entry name" value="LD47387P"/>
    <property type="match status" value="1"/>
</dbReference>
<evidence type="ECO:0000256" key="5">
    <source>
        <dbReference type="ARBA" id="ARBA00023136"/>
    </source>
</evidence>
<dbReference type="PROSITE" id="PS51257">
    <property type="entry name" value="PROKAR_LIPOPROTEIN"/>
    <property type="match status" value="1"/>
</dbReference>
<dbReference type="AlphaFoldDB" id="A0A0K8TNR9"/>
<evidence type="ECO:0000256" key="4">
    <source>
        <dbReference type="ARBA" id="ARBA00022989"/>
    </source>
</evidence>
<reference evidence="7" key="1">
    <citation type="journal article" date="2015" name="Insect Biochem. Mol. Biol.">
        <title>An insight into the sialome of the horse fly, Tabanus bromius.</title>
        <authorList>
            <person name="Ribeiro J.M."/>
            <person name="Kazimirova M."/>
            <person name="Takac P."/>
            <person name="Andersen J.F."/>
            <person name="Francischetti I.M."/>
        </authorList>
    </citation>
    <scope>NUCLEOTIDE SEQUENCE</scope>
</reference>
<dbReference type="InterPro" id="IPR026748">
    <property type="entry name" value="Clarin"/>
</dbReference>
<evidence type="ECO:0000256" key="3">
    <source>
        <dbReference type="ARBA" id="ARBA00022692"/>
    </source>
</evidence>
<feature type="transmembrane region" description="Helical" evidence="6">
    <location>
        <begin position="7"/>
        <end position="27"/>
    </location>
</feature>
<sequence>MNIKVRGLIFATFFGSCFVIGLLLASLTTEYWVVSQARRSNSTESKSSGDIHYGLFTGTKNLNVGYGVRSKSVKVFSFVQDEPEVMNFWLWLGTVVGNTLGLLTSTLAAIAAVLKAVSNSKNKNMMILLFFLNAVSGLMQGLGISSWVTLFCLYLSNNVLMQEDRNNNWYSRGLANIGLSFYLVVCSTIIAVINLLVLIAAYKEQNKKERSDKIPCEEKTQGAIMLY</sequence>
<dbReference type="GO" id="GO:0016020">
    <property type="term" value="C:membrane"/>
    <property type="evidence" value="ECO:0007669"/>
    <property type="project" value="UniProtKB-SubCell"/>
</dbReference>
<evidence type="ECO:0000256" key="6">
    <source>
        <dbReference type="SAM" id="Phobius"/>
    </source>
</evidence>
<dbReference type="PANTHER" id="PTHR31548">
    <property type="entry name" value="CLARIN"/>
    <property type="match status" value="1"/>
</dbReference>
<comment type="similarity">
    <text evidence="2">Belongs to the clarin family.</text>
</comment>
<organism evidence="7">
    <name type="scientific">Tabanus bromius</name>
    <name type="common">Band-eyed brown horse fly</name>
    <dbReference type="NCBI Taxonomy" id="304241"/>
    <lineage>
        <taxon>Eukaryota</taxon>
        <taxon>Metazoa</taxon>
        <taxon>Ecdysozoa</taxon>
        <taxon>Arthropoda</taxon>
        <taxon>Hexapoda</taxon>
        <taxon>Insecta</taxon>
        <taxon>Pterygota</taxon>
        <taxon>Neoptera</taxon>
        <taxon>Endopterygota</taxon>
        <taxon>Diptera</taxon>
        <taxon>Brachycera</taxon>
        <taxon>Tabanomorpha</taxon>
        <taxon>Tabanoidea</taxon>
        <taxon>Tabanidae</taxon>
        <taxon>Tabanus</taxon>
    </lineage>
</organism>
<feature type="transmembrane region" description="Helical" evidence="6">
    <location>
        <begin position="88"/>
        <end position="114"/>
    </location>
</feature>
<dbReference type="EMBL" id="GDAI01001815">
    <property type="protein sequence ID" value="JAI15788.1"/>
    <property type="molecule type" value="mRNA"/>
</dbReference>